<dbReference type="CDD" id="cd01335">
    <property type="entry name" value="Radical_SAM"/>
    <property type="match status" value="1"/>
</dbReference>
<sequence>MKKVAFNTLGCKVNQYDTESMMKLFEEAGYEIVDFKDKADVYVINTCTVTHEGARKSRQMARQAKRRNPESIVAVVGCYAQVAPDEVIKIDGVDLVVGTKSRNELVELVEKAKETDLPLNCVEAMEEKEEFEELPVEEFKGRTRAVIKVEDGCNQYCSYCIIPYARGPVRSRRPGNAVKEIQTLVQVGVKEVVLTGIHLGAYGQDLGPDMNLVELIKMLIKIEGLERIRLSSIEITEVDDEMIDLLANEPKFCPHLHLPLQSGSDTILKAMNRPYTTEEFASVVEKIRSRVPDIAITTDVMVGFPGETDELFEETYRFIEKIGFSQLHVFKYSIRQGTPAAKMKNQVSHQVKNVRSEKLRLLGERLTLEYNQKFLNKVLPVLIEEERDQSTGMLTGVTPNYIRVYIDEESNKVKGKILPVKLVKSYGTKAVLGKL</sequence>
<dbReference type="InterPro" id="IPR034557">
    <property type="entry name" value="ThrcA_tRNA_MEthiotransferase"/>
</dbReference>
<dbReference type="FunFam" id="3.80.30.20:FF:000001">
    <property type="entry name" value="tRNA-2-methylthio-N(6)-dimethylallyladenosine synthase 2"/>
    <property type="match status" value="1"/>
</dbReference>
<dbReference type="SFLD" id="SFLDS00029">
    <property type="entry name" value="Radical_SAM"/>
    <property type="match status" value="1"/>
</dbReference>
<dbReference type="SMART" id="SM00729">
    <property type="entry name" value="Elp3"/>
    <property type="match status" value="1"/>
</dbReference>
<evidence type="ECO:0000256" key="5">
    <source>
        <dbReference type="ARBA" id="ARBA00022490"/>
    </source>
</evidence>
<dbReference type="Gene3D" id="3.40.50.12160">
    <property type="entry name" value="Methylthiotransferase, N-terminal domain"/>
    <property type="match status" value="1"/>
</dbReference>
<evidence type="ECO:0000256" key="7">
    <source>
        <dbReference type="ARBA" id="ARBA00022691"/>
    </source>
</evidence>
<dbReference type="AlphaFoldDB" id="A0A3Q9HQ32"/>
<accession>A0A3Q9HQ32</accession>
<feature type="domain" description="MTTase N-terminal" evidence="16">
    <location>
        <begin position="2"/>
        <end position="114"/>
    </location>
</feature>
<dbReference type="InterPro" id="IPR058240">
    <property type="entry name" value="rSAM_sf"/>
</dbReference>
<dbReference type="Pfam" id="PF04055">
    <property type="entry name" value="Radical_SAM"/>
    <property type="match status" value="1"/>
</dbReference>
<dbReference type="NCBIfam" id="TIGR00089">
    <property type="entry name" value="MiaB/RimO family radical SAM methylthiotransferase"/>
    <property type="match status" value="1"/>
</dbReference>
<dbReference type="KEGG" id="aft:BBF96_07085"/>
<dbReference type="GO" id="GO:0051539">
    <property type="term" value="F:4 iron, 4 sulfur cluster binding"/>
    <property type="evidence" value="ECO:0007669"/>
    <property type="project" value="UniProtKB-KW"/>
</dbReference>
<dbReference type="SFLD" id="SFLDG01061">
    <property type="entry name" value="methylthiotransferase"/>
    <property type="match status" value="1"/>
</dbReference>
<dbReference type="NCBIfam" id="TIGR01579">
    <property type="entry name" value="MiaB-like-C"/>
    <property type="match status" value="1"/>
</dbReference>
<dbReference type="Gene3D" id="3.80.30.20">
    <property type="entry name" value="tm_1862 like domain"/>
    <property type="match status" value="1"/>
</dbReference>
<keyword evidence="5" id="KW-0963">Cytoplasm</keyword>
<dbReference type="InterPro" id="IPR006467">
    <property type="entry name" value="MiaB-like_bact"/>
</dbReference>
<comment type="function">
    <text evidence="2">Catalyzes the methylthiolation of N6-threonylcarbamoyladenosine (t(6)A), leading to the formation of 2-methylthio-N6-threonylcarbamoyladenosine (ms(2)t(6)A) at position 37 in tRNAs that read codons beginning with adenine.</text>
</comment>
<dbReference type="InterPro" id="IPR020612">
    <property type="entry name" value="Methylthiotransferase_CS"/>
</dbReference>
<dbReference type="SFLD" id="SFLDG01082">
    <property type="entry name" value="B12-binding_domain_containing"/>
    <property type="match status" value="1"/>
</dbReference>
<dbReference type="InterPro" id="IPR006638">
    <property type="entry name" value="Elp3/MiaA/NifB-like_rSAM"/>
</dbReference>
<evidence type="ECO:0000256" key="6">
    <source>
        <dbReference type="ARBA" id="ARBA00022679"/>
    </source>
</evidence>
<dbReference type="PROSITE" id="PS01278">
    <property type="entry name" value="MTTASE_RADICAL"/>
    <property type="match status" value="1"/>
</dbReference>
<evidence type="ECO:0000256" key="8">
    <source>
        <dbReference type="ARBA" id="ARBA00022694"/>
    </source>
</evidence>
<evidence type="ECO:0000259" key="16">
    <source>
        <dbReference type="PROSITE" id="PS51449"/>
    </source>
</evidence>
<keyword evidence="6 18" id="KW-0808">Transferase</keyword>
<evidence type="ECO:0000259" key="17">
    <source>
        <dbReference type="PROSITE" id="PS51918"/>
    </source>
</evidence>
<keyword evidence="11" id="KW-0411">Iron-sulfur</keyword>
<dbReference type="SUPFAM" id="SSF102114">
    <property type="entry name" value="Radical SAM enzymes"/>
    <property type="match status" value="1"/>
</dbReference>
<evidence type="ECO:0000256" key="12">
    <source>
        <dbReference type="ARBA" id="ARBA00031213"/>
    </source>
</evidence>
<evidence type="ECO:0000256" key="15">
    <source>
        <dbReference type="ARBA" id="ARBA00069898"/>
    </source>
</evidence>
<evidence type="ECO:0000256" key="4">
    <source>
        <dbReference type="ARBA" id="ARBA00022485"/>
    </source>
</evidence>
<dbReference type="PANTHER" id="PTHR11918">
    <property type="entry name" value="RADICAL SAM PROTEINS"/>
    <property type="match status" value="1"/>
</dbReference>
<dbReference type="PROSITE" id="PS51918">
    <property type="entry name" value="RADICAL_SAM"/>
    <property type="match status" value="1"/>
</dbReference>
<keyword evidence="10" id="KW-0408">Iron</keyword>
<reference evidence="18 19" key="1">
    <citation type="submission" date="2016-07" db="EMBL/GenBank/DDBJ databases">
        <title>Genome and transcriptome analysis of iron-reducing fermentative bacteria Anoxybacter fermentans.</title>
        <authorList>
            <person name="Zeng X."/>
            <person name="Shao Z."/>
        </authorList>
    </citation>
    <scope>NUCLEOTIDE SEQUENCE [LARGE SCALE GENOMIC DNA]</scope>
    <source>
        <strain evidence="18 19">DY22613</strain>
    </source>
</reference>
<dbReference type="InterPro" id="IPR038135">
    <property type="entry name" value="Methylthiotransferase_N_sf"/>
</dbReference>
<keyword evidence="9" id="KW-0479">Metal-binding</keyword>
<dbReference type="FunFam" id="3.40.50.12160:FF:000004">
    <property type="entry name" value="Threonylcarbamoyladenosine tRNA methylthiotransferase MtaB"/>
    <property type="match status" value="1"/>
</dbReference>
<evidence type="ECO:0000256" key="10">
    <source>
        <dbReference type="ARBA" id="ARBA00023004"/>
    </source>
</evidence>
<dbReference type="GO" id="GO:0035598">
    <property type="term" value="F:tRNA (N(6)-L-threonylcarbamoyladenosine(37)-C(2))-methylthiotransferase activity"/>
    <property type="evidence" value="ECO:0007669"/>
    <property type="project" value="UniProtKB-EC"/>
</dbReference>
<evidence type="ECO:0000256" key="11">
    <source>
        <dbReference type="ARBA" id="ARBA00023014"/>
    </source>
</evidence>
<dbReference type="PANTHER" id="PTHR11918:SF45">
    <property type="entry name" value="THREONYLCARBAMOYLADENOSINE TRNA METHYLTHIOTRANSFERASE"/>
    <property type="match status" value="1"/>
</dbReference>
<proteinExistence type="inferred from homology"/>
<evidence type="ECO:0000256" key="9">
    <source>
        <dbReference type="ARBA" id="ARBA00022723"/>
    </source>
</evidence>
<evidence type="ECO:0000313" key="18">
    <source>
        <dbReference type="EMBL" id="AZR73169.1"/>
    </source>
</evidence>
<evidence type="ECO:0000256" key="14">
    <source>
        <dbReference type="ARBA" id="ARBA00061574"/>
    </source>
</evidence>
<name>A0A3Q9HQ32_9FIRM</name>
<evidence type="ECO:0000256" key="3">
    <source>
        <dbReference type="ARBA" id="ARBA00013273"/>
    </source>
</evidence>
<dbReference type="InterPro" id="IPR005839">
    <property type="entry name" value="Methylthiotransferase"/>
</dbReference>
<dbReference type="Proteomes" id="UP000267250">
    <property type="component" value="Chromosome"/>
</dbReference>
<dbReference type="GO" id="GO:0046872">
    <property type="term" value="F:metal ion binding"/>
    <property type="evidence" value="ECO:0007669"/>
    <property type="project" value="UniProtKB-KW"/>
</dbReference>
<dbReference type="PROSITE" id="PS51449">
    <property type="entry name" value="MTTASE_N"/>
    <property type="match status" value="1"/>
</dbReference>
<feature type="domain" description="Radical SAM core" evidence="17">
    <location>
        <begin position="139"/>
        <end position="369"/>
    </location>
</feature>
<keyword evidence="19" id="KW-1185">Reference proteome</keyword>
<gene>
    <name evidence="18" type="ORF">BBF96_07085</name>
</gene>
<evidence type="ECO:0000256" key="13">
    <source>
        <dbReference type="ARBA" id="ARBA00051661"/>
    </source>
</evidence>
<organism evidence="18 19">
    <name type="scientific">Anoxybacter fermentans</name>
    <dbReference type="NCBI Taxonomy" id="1323375"/>
    <lineage>
        <taxon>Bacteria</taxon>
        <taxon>Bacillati</taxon>
        <taxon>Bacillota</taxon>
        <taxon>Clostridia</taxon>
        <taxon>Halanaerobiales</taxon>
        <taxon>Anoxybacter</taxon>
    </lineage>
</organism>
<evidence type="ECO:0000256" key="2">
    <source>
        <dbReference type="ARBA" id="ARBA00002399"/>
    </source>
</evidence>
<keyword evidence="4" id="KW-0004">4Fe-4S</keyword>
<dbReference type="RefSeq" id="WP_127016503.1">
    <property type="nucleotide sequence ID" value="NZ_CP016379.1"/>
</dbReference>
<protein>
    <recommendedName>
        <fullName evidence="15">Threonylcarbamoyladenosine tRNA methylthiotransferase MtaB</fullName>
        <ecNumber evidence="3">2.8.4.5</ecNumber>
    </recommendedName>
    <alternativeName>
        <fullName evidence="12">tRNA-t(6)A37 methylthiotransferase</fullName>
    </alternativeName>
</protein>
<dbReference type="SFLD" id="SFLDF00295">
    <property type="entry name" value="threonylcarbamoyladenosine_tRN"/>
    <property type="match status" value="1"/>
</dbReference>
<dbReference type="InterPro" id="IPR007197">
    <property type="entry name" value="rSAM"/>
</dbReference>
<dbReference type="EMBL" id="CP016379">
    <property type="protein sequence ID" value="AZR73169.1"/>
    <property type="molecule type" value="Genomic_DNA"/>
</dbReference>
<evidence type="ECO:0000313" key="19">
    <source>
        <dbReference type="Proteomes" id="UP000267250"/>
    </source>
</evidence>
<comment type="similarity">
    <text evidence="14">Belongs to the methylthiotransferase family. MtaB subfamily.</text>
</comment>
<dbReference type="Pfam" id="PF00919">
    <property type="entry name" value="UPF0004"/>
    <property type="match status" value="1"/>
</dbReference>
<dbReference type="EC" id="2.8.4.5" evidence="3"/>
<comment type="cofactor">
    <cofactor evidence="1">
        <name>[4Fe-4S] cluster</name>
        <dbReference type="ChEBI" id="CHEBI:49883"/>
    </cofactor>
</comment>
<dbReference type="InterPro" id="IPR013848">
    <property type="entry name" value="Methylthiotransferase_N"/>
</dbReference>
<dbReference type="InterPro" id="IPR023404">
    <property type="entry name" value="rSAM_horseshoe"/>
</dbReference>
<keyword evidence="8" id="KW-0819">tRNA processing</keyword>
<evidence type="ECO:0000256" key="1">
    <source>
        <dbReference type="ARBA" id="ARBA00001966"/>
    </source>
</evidence>
<keyword evidence="7" id="KW-0949">S-adenosyl-L-methionine</keyword>
<comment type="catalytic activity">
    <reaction evidence="13">
        <text>N(6)-L-threonylcarbamoyladenosine(37) in tRNA + (sulfur carrier)-SH + AH2 + 2 S-adenosyl-L-methionine = 2-methylsulfanyl-N(6)-L-threonylcarbamoyladenosine(37) in tRNA + (sulfur carrier)-H + 5'-deoxyadenosine + L-methionine + A + S-adenosyl-L-homocysteine + 2 H(+)</text>
        <dbReference type="Rhea" id="RHEA:37075"/>
        <dbReference type="Rhea" id="RHEA-COMP:10163"/>
        <dbReference type="Rhea" id="RHEA-COMP:11092"/>
        <dbReference type="Rhea" id="RHEA-COMP:14737"/>
        <dbReference type="Rhea" id="RHEA-COMP:14739"/>
        <dbReference type="ChEBI" id="CHEBI:13193"/>
        <dbReference type="ChEBI" id="CHEBI:15378"/>
        <dbReference type="ChEBI" id="CHEBI:17319"/>
        <dbReference type="ChEBI" id="CHEBI:17499"/>
        <dbReference type="ChEBI" id="CHEBI:29917"/>
        <dbReference type="ChEBI" id="CHEBI:57844"/>
        <dbReference type="ChEBI" id="CHEBI:57856"/>
        <dbReference type="ChEBI" id="CHEBI:59789"/>
        <dbReference type="ChEBI" id="CHEBI:64428"/>
        <dbReference type="ChEBI" id="CHEBI:74418"/>
        <dbReference type="ChEBI" id="CHEBI:74420"/>
        <dbReference type="EC" id="2.8.4.5"/>
    </reaction>
</comment>
<dbReference type="OrthoDB" id="9805215at2"/>